<feature type="chain" id="PRO_5018121123" description="Lipoprotein" evidence="1">
    <location>
        <begin position="27"/>
        <end position="311"/>
    </location>
</feature>
<evidence type="ECO:0000256" key="1">
    <source>
        <dbReference type="SAM" id="SignalP"/>
    </source>
</evidence>
<name>A0A3M0I396_9ACTN</name>
<sequence length="311" mass="32984">MRIRATVAAVTGALALSALAVPAAHAAGGSSYDRDDVVKAAQAAHRAAAGKSAFSTAGAQDTGVPYALDLSFSNVKINKGKPIVVGTTNKVRVPVTYTVTHAADIDLNAPDFVLDVEIYRGSYTDPKNILIGDDWPTCVDSSATKATCKGTIDVYPDFELTNADATSWKAIGHALDFNDQDPTSDDIDLSKVGYAEQDALATTRLQRYSKLTVDASPEPVKKGKTLTVTGKLSRASWDDGKYHGYAGQSVKLQFRKKSSSTYTTLKTIKTNSTGNLKTTTKATVDGYYRYSFAGTSTTPAVNAAGDFVDVK</sequence>
<keyword evidence="1" id="KW-0732">Signal</keyword>
<protein>
    <recommendedName>
        <fullName evidence="4">Lipoprotein</fullName>
    </recommendedName>
</protein>
<feature type="signal peptide" evidence="1">
    <location>
        <begin position="1"/>
        <end position="26"/>
    </location>
</feature>
<proteinExistence type="predicted"/>
<dbReference type="RefSeq" id="WP_121891989.1">
    <property type="nucleotide sequence ID" value="NZ_PENI01000017.1"/>
</dbReference>
<reference evidence="2 3" key="1">
    <citation type="submission" date="2017-11" db="EMBL/GenBank/DDBJ databases">
        <title>Draft genome of actinobacteria isolated from guarana (Paullinia cupana (Mart.) Ducke.</title>
        <authorList>
            <person name="Siqueira K.A."/>
            <person name="Liotti R.G."/>
            <person name="Mendes T.A.O."/>
            <person name="Soares M.A."/>
        </authorList>
    </citation>
    <scope>NUCLEOTIDE SEQUENCE [LARGE SCALE GENOMIC DNA]</scope>
    <source>
        <strain evidence="2 3">193</strain>
    </source>
</reference>
<evidence type="ECO:0000313" key="2">
    <source>
        <dbReference type="EMBL" id="RMB83295.1"/>
    </source>
</evidence>
<accession>A0A3M0I396</accession>
<evidence type="ECO:0008006" key="4">
    <source>
        <dbReference type="Google" id="ProtNLM"/>
    </source>
</evidence>
<keyword evidence="3" id="KW-1185">Reference proteome</keyword>
<dbReference type="EMBL" id="PENI01000017">
    <property type="protein sequence ID" value="RMB83295.1"/>
    <property type="molecule type" value="Genomic_DNA"/>
</dbReference>
<comment type="caution">
    <text evidence="2">The sequence shown here is derived from an EMBL/GenBank/DDBJ whole genome shotgun (WGS) entry which is preliminary data.</text>
</comment>
<dbReference type="OrthoDB" id="3296851at2"/>
<dbReference type="Proteomes" id="UP000270471">
    <property type="component" value="Unassembled WGS sequence"/>
</dbReference>
<organism evidence="2 3">
    <name type="scientific">Streptomyces shenzhenensis</name>
    <dbReference type="NCBI Taxonomy" id="943815"/>
    <lineage>
        <taxon>Bacteria</taxon>
        <taxon>Bacillati</taxon>
        <taxon>Actinomycetota</taxon>
        <taxon>Actinomycetes</taxon>
        <taxon>Kitasatosporales</taxon>
        <taxon>Streptomycetaceae</taxon>
        <taxon>Streptomyces</taxon>
    </lineage>
</organism>
<evidence type="ECO:0000313" key="3">
    <source>
        <dbReference type="Proteomes" id="UP000270471"/>
    </source>
</evidence>
<gene>
    <name evidence="2" type="ORF">CTZ28_25140</name>
</gene>
<dbReference type="AlphaFoldDB" id="A0A3M0I396"/>